<feature type="domain" description="ABC transporter" evidence="5">
    <location>
        <begin position="20"/>
        <end position="243"/>
    </location>
</feature>
<reference evidence="6" key="2">
    <citation type="submission" date="2021-04" db="EMBL/GenBank/DDBJ databases">
        <authorList>
            <person name="Gilroy R."/>
        </authorList>
    </citation>
    <scope>NUCLEOTIDE SEQUENCE</scope>
    <source>
        <strain evidence="6">CHK179-28034</strain>
    </source>
</reference>
<dbReference type="CDD" id="cd03220">
    <property type="entry name" value="ABC_KpsT_Wzt"/>
    <property type="match status" value="1"/>
</dbReference>
<dbReference type="SUPFAM" id="SSF52540">
    <property type="entry name" value="P-loop containing nucleoside triphosphate hydrolases"/>
    <property type="match status" value="1"/>
</dbReference>
<dbReference type="AlphaFoldDB" id="A0A9D2ENB4"/>
<keyword evidence="4 6" id="KW-0067">ATP-binding</keyword>
<organism evidence="6 7">
    <name type="scientific">Candidatus Anaerobutyricum stercoris</name>
    <dbReference type="NCBI Taxonomy" id="2838457"/>
    <lineage>
        <taxon>Bacteria</taxon>
        <taxon>Bacillati</taxon>
        <taxon>Bacillota</taxon>
        <taxon>Clostridia</taxon>
        <taxon>Lachnospirales</taxon>
        <taxon>Lachnospiraceae</taxon>
        <taxon>Anaerobutyricum</taxon>
    </lineage>
</organism>
<reference evidence="6" key="1">
    <citation type="journal article" date="2021" name="PeerJ">
        <title>Extensive microbial diversity within the chicken gut microbiome revealed by metagenomics and culture.</title>
        <authorList>
            <person name="Gilroy R."/>
            <person name="Ravi A."/>
            <person name="Getino M."/>
            <person name="Pursley I."/>
            <person name="Horton D.L."/>
            <person name="Alikhan N.F."/>
            <person name="Baker D."/>
            <person name="Gharbi K."/>
            <person name="Hall N."/>
            <person name="Watson M."/>
            <person name="Adriaenssens E.M."/>
            <person name="Foster-Nyarko E."/>
            <person name="Jarju S."/>
            <person name="Secka A."/>
            <person name="Antonio M."/>
            <person name="Oren A."/>
            <person name="Chaudhuri R.R."/>
            <person name="La Ragione R."/>
            <person name="Hildebrand F."/>
            <person name="Pallen M.J."/>
        </authorList>
    </citation>
    <scope>NUCLEOTIDE SEQUENCE</scope>
    <source>
        <strain evidence="6">CHK179-28034</strain>
    </source>
</reference>
<dbReference type="Pfam" id="PF00005">
    <property type="entry name" value="ABC_tran"/>
    <property type="match status" value="1"/>
</dbReference>
<comment type="caution">
    <text evidence="6">The sequence shown here is derived from an EMBL/GenBank/DDBJ whole genome shotgun (WGS) entry which is preliminary data.</text>
</comment>
<sequence>MEERKSAISVRNVCINYRSLKASSIKQSMFSLRKVKQEVFQAVRNVSFEVPEGQILGITGKNGSGKSTMLRAIAGIFSADSGEIDLHGHSISLLSIGVGFKNELSGRENIILSGMLLGFSKEEIMEKMPEIIDFAGIGNFIDMPVRTYSSGMHSKLAFSITAILETEIMLIDEVLSVGDQKFRKKSYRKMKELISNRDRTVVIVSHNMNMLEDLCDQLMWMHDGEIVMYDKPEIVLPIYKDFMR</sequence>
<evidence type="ECO:0000256" key="3">
    <source>
        <dbReference type="ARBA" id="ARBA00022741"/>
    </source>
</evidence>
<dbReference type="Gene3D" id="3.40.50.300">
    <property type="entry name" value="P-loop containing nucleotide triphosphate hydrolases"/>
    <property type="match status" value="1"/>
</dbReference>
<evidence type="ECO:0000313" key="6">
    <source>
        <dbReference type="EMBL" id="HIZ40888.1"/>
    </source>
</evidence>
<dbReference type="GO" id="GO:0016887">
    <property type="term" value="F:ATP hydrolysis activity"/>
    <property type="evidence" value="ECO:0007669"/>
    <property type="project" value="InterPro"/>
</dbReference>
<name>A0A9D2ENB4_9FIRM</name>
<evidence type="ECO:0000256" key="4">
    <source>
        <dbReference type="ARBA" id="ARBA00022840"/>
    </source>
</evidence>
<keyword evidence="3" id="KW-0547">Nucleotide-binding</keyword>
<dbReference type="GO" id="GO:0005524">
    <property type="term" value="F:ATP binding"/>
    <property type="evidence" value="ECO:0007669"/>
    <property type="project" value="UniProtKB-KW"/>
</dbReference>
<dbReference type="InterPro" id="IPR027417">
    <property type="entry name" value="P-loop_NTPase"/>
</dbReference>
<evidence type="ECO:0000256" key="2">
    <source>
        <dbReference type="ARBA" id="ARBA00022448"/>
    </source>
</evidence>
<dbReference type="SMART" id="SM00382">
    <property type="entry name" value="AAA"/>
    <property type="match status" value="1"/>
</dbReference>
<dbReference type="PANTHER" id="PTHR46743">
    <property type="entry name" value="TEICHOIC ACIDS EXPORT ATP-BINDING PROTEIN TAGH"/>
    <property type="match status" value="1"/>
</dbReference>
<dbReference type="InterPro" id="IPR003593">
    <property type="entry name" value="AAA+_ATPase"/>
</dbReference>
<evidence type="ECO:0000259" key="5">
    <source>
        <dbReference type="PROSITE" id="PS50893"/>
    </source>
</evidence>
<accession>A0A9D2ENB4</accession>
<dbReference type="PROSITE" id="PS50893">
    <property type="entry name" value="ABC_TRANSPORTER_2"/>
    <property type="match status" value="1"/>
</dbReference>
<comment type="similarity">
    <text evidence="1">Belongs to the ABC transporter superfamily.</text>
</comment>
<dbReference type="PANTHER" id="PTHR46743:SF2">
    <property type="entry name" value="TEICHOIC ACIDS EXPORT ATP-BINDING PROTEIN TAGH"/>
    <property type="match status" value="1"/>
</dbReference>
<dbReference type="InterPro" id="IPR050683">
    <property type="entry name" value="Bact_Polysacc_Export_ATP-bd"/>
</dbReference>
<evidence type="ECO:0000313" key="7">
    <source>
        <dbReference type="Proteomes" id="UP000824049"/>
    </source>
</evidence>
<dbReference type="InterPro" id="IPR003439">
    <property type="entry name" value="ABC_transporter-like_ATP-bd"/>
</dbReference>
<gene>
    <name evidence="6" type="ORF">H9968_13400</name>
</gene>
<dbReference type="EMBL" id="DXBR01000124">
    <property type="protein sequence ID" value="HIZ40888.1"/>
    <property type="molecule type" value="Genomic_DNA"/>
</dbReference>
<protein>
    <submittedName>
        <fullName evidence="6">ABC transporter ATP-binding protein</fullName>
    </submittedName>
</protein>
<evidence type="ECO:0000256" key="1">
    <source>
        <dbReference type="ARBA" id="ARBA00005417"/>
    </source>
</evidence>
<dbReference type="Proteomes" id="UP000824049">
    <property type="component" value="Unassembled WGS sequence"/>
</dbReference>
<proteinExistence type="inferred from homology"/>
<dbReference type="InterPro" id="IPR015860">
    <property type="entry name" value="ABC_transpr_TagH-like"/>
</dbReference>
<dbReference type="GO" id="GO:0016020">
    <property type="term" value="C:membrane"/>
    <property type="evidence" value="ECO:0007669"/>
    <property type="project" value="InterPro"/>
</dbReference>
<dbReference type="GO" id="GO:0140359">
    <property type="term" value="F:ABC-type transporter activity"/>
    <property type="evidence" value="ECO:0007669"/>
    <property type="project" value="InterPro"/>
</dbReference>
<keyword evidence="2" id="KW-0813">Transport</keyword>